<dbReference type="EMBL" id="JAAMPI010000653">
    <property type="protein sequence ID" value="KAF4629603.1"/>
    <property type="molecule type" value="Genomic_DNA"/>
</dbReference>
<evidence type="ECO:0000313" key="2">
    <source>
        <dbReference type="EMBL" id="KAF4629603.1"/>
    </source>
</evidence>
<feature type="compositionally biased region" description="Low complexity" evidence="1">
    <location>
        <begin position="261"/>
        <end position="275"/>
    </location>
</feature>
<sequence length="351" mass="39584">MPHTTLRNYLSTPNPQFRRLQNTEQDLSTTDTPGWDPIEGKEQWHDFARDQIDLILGLVLDHEFDLPEQPPVLPAQLEIRDERSFESVLLGYNCIIVNVALKAACEYLQLPQITWLVGSYARAATDKGRIYPDWAGIGAKDTGNNILPGDSKFAQRAFSLGDLEDFYQHAEEDSDDVMMDETSSEESLFQDRWTRASEKCLEQVNHYARCYNSRYCYLVSPIEALLGRRRMDEVLSPSRSLAKNRPIRPSTTASQPQRGESVPLSSSPSALSSSPGYTDHGHPDTNMKPIELCTIRWEAQGMGVMTFNLALWAIHMVSAIENKVEANYPVMGVDPAYQIFSSRYQSLSRGG</sequence>
<evidence type="ECO:0000256" key="1">
    <source>
        <dbReference type="SAM" id="MobiDB-lite"/>
    </source>
</evidence>
<organism evidence="2 3">
    <name type="scientific">Cudoniella acicularis</name>
    <dbReference type="NCBI Taxonomy" id="354080"/>
    <lineage>
        <taxon>Eukaryota</taxon>
        <taxon>Fungi</taxon>
        <taxon>Dikarya</taxon>
        <taxon>Ascomycota</taxon>
        <taxon>Pezizomycotina</taxon>
        <taxon>Leotiomycetes</taxon>
        <taxon>Helotiales</taxon>
        <taxon>Tricladiaceae</taxon>
        <taxon>Cudoniella</taxon>
    </lineage>
</organism>
<name>A0A8H4RHA5_9HELO</name>
<dbReference type="Proteomes" id="UP000566819">
    <property type="component" value="Unassembled WGS sequence"/>
</dbReference>
<feature type="compositionally biased region" description="Polar residues" evidence="1">
    <location>
        <begin position="249"/>
        <end position="258"/>
    </location>
</feature>
<comment type="caution">
    <text evidence="2">The sequence shown here is derived from an EMBL/GenBank/DDBJ whole genome shotgun (WGS) entry which is preliminary data.</text>
</comment>
<proteinExistence type="predicted"/>
<evidence type="ECO:0000313" key="3">
    <source>
        <dbReference type="Proteomes" id="UP000566819"/>
    </source>
</evidence>
<gene>
    <name evidence="2" type="ORF">G7Y89_g8539</name>
</gene>
<reference evidence="2 3" key="1">
    <citation type="submission" date="2020-03" db="EMBL/GenBank/DDBJ databases">
        <title>Draft Genome Sequence of Cudoniella acicularis.</title>
        <authorList>
            <person name="Buettner E."/>
            <person name="Kellner H."/>
        </authorList>
    </citation>
    <scope>NUCLEOTIDE SEQUENCE [LARGE SCALE GENOMIC DNA]</scope>
    <source>
        <strain evidence="2 3">DSM 108380</strain>
    </source>
</reference>
<dbReference type="OrthoDB" id="3537451at2759"/>
<protein>
    <submittedName>
        <fullName evidence="2">Uncharacterized protein</fullName>
    </submittedName>
</protein>
<accession>A0A8H4RHA5</accession>
<feature type="region of interest" description="Disordered" evidence="1">
    <location>
        <begin position="237"/>
        <end position="285"/>
    </location>
</feature>
<keyword evidence="3" id="KW-1185">Reference proteome</keyword>
<dbReference type="AlphaFoldDB" id="A0A8H4RHA5"/>